<dbReference type="Proteomes" id="UP000645555">
    <property type="component" value="Unassembled WGS sequence"/>
</dbReference>
<sequence>MRVPSGDPRTEVTRVRAGGPAPADGEAAARFELRAVGEFYTAPDPRPPAVSGDHRPTRGDRRPPGGPVARWPVDGGRSHGAPGVRPRLPPDPTRLATTVRPNPNPTQTTVCPTPTPTPTPTPSTVRPTPTPVRLDHVRPSRRPLGTRRHPRHPAYATTPEQPAPGATEHPHA</sequence>
<feature type="region of interest" description="Disordered" evidence="1">
    <location>
        <begin position="38"/>
        <end position="172"/>
    </location>
</feature>
<feature type="compositionally biased region" description="Basic residues" evidence="1">
    <location>
        <begin position="139"/>
        <end position="152"/>
    </location>
</feature>
<feature type="compositionally biased region" description="Basic and acidic residues" evidence="1">
    <location>
        <begin position="52"/>
        <end position="63"/>
    </location>
</feature>
<name>A0A918NUW7_9ACTN</name>
<comment type="caution">
    <text evidence="2">The sequence shown here is derived from an EMBL/GenBank/DDBJ whole genome shotgun (WGS) entry which is preliminary data.</text>
</comment>
<protein>
    <submittedName>
        <fullName evidence="2">Uncharacterized protein</fullName>
    </submittedName>
</protein>
<evidence type="ECO:0000313" key="2">
    <source>
        <dbReference type="EMBL" id="GGX98388.1"/>
    </source>
</evidence>
<evidence type="ECO:0000313" key="3">
    <source>
        <dbReference type="Proteomes" id="UP000645555"/>
    </source>
</evidence>
<proteinExistence type="predicted"/>
<reference evidence="2" key="2">
    <citation type="submission" date="2020-09" db="EMBL/GenBank/DDBJ databases">
        <authorList>
            <person name="Sun Q."/>
            <person name="Ohkuma M."/>
        </authorList>
    </citation>
    <scope>NUCLEOTIDE SEQUENCE</scope>
    <source>
        <strain evidence="2">JCM 4956</strain>
    </source>
</reference>
<evidence type="ECO:0000256" key="1">
    <source>
        <dbReference type="SAM" id="MobiDB-lite"/>
    </source>
</evidence>
<reference evidence="2" key="1">
    <citation type="journal article" date="2014" name="Int. J. Syst. Evol. Microbiol.">
        <title>Complete genome sequence of Corynebacterium casei LMG S-19264T (=DSM 44701T), isolated from a smear-ripened cheese.</title>
        <authorList>
            <consortium name="US DOE Joint Genome Institute (JGI-PGF)"/>
            <person name="Walter F."/>
            <person name="Albersmeier A."/>
            <person name="Kalinowski J."/>
            <person name="Ruckert C."/>
        </authorList>
    </citation>
    <scope>NUCLEOTIDE SEQUENCE</scope>
    <source>
        <strain evidence="2">JCM 4956</strain>
    </source>
</reference>
<gene>
    <name evidence="2" type="ORF">GCM10010515_75790</name>
</gene>
<keyword evidence="3" id="KW-1185">Reference proteome</keyword>
<accession>A0A918NUW7</accession>
<feature type="region of interest" description="Disordered" evidence="1">
    <location>
        <begin position="1"/>
        <end position="25"/>
    </location>
</feature>
<organism evidence="2 3">
    <name type="scientific">Streptomyces fructofermentans</name>
    <dbReference type="NCBI Taxonomy" id="152141"/>
    <lineage>
        <taxon>Bacteria</taxon>
        <taxon>Bacillati</taxon>
        <taxon>Actinomycetota</taxon>
        <taxon>Actinomycetes</taxon>
        <taxon>Kitasatosporales</taxon>
        <taxon>Streptomycetaceae</taxon>
        <taxon>Streptomyces</taxon>
    </lineage>
</organism>
<dbReference type="AlphaFoldDB" id="A0A918NUW7"/>
<dbReference type="EMBL" id="BMWD01000053">
    <property type="protein sequence ID" value="GGX98388.1"/>
    <property type="molecule type" value="Genomic_DNA"/>
</dbReference>